<dbReference type="PROSITE" id="PS51409">
    <property type="entry name" value="ARGINASE_2"/>
    <property type="match status" value="1"/>
</dbReference>
<dbReference type="EMBL" id="VUOB01000065">
    <property type="protein sequence ID" value="KAA2253581.1"/>
    <property type="molecule type" value="Genomic_DNA"/>
</dbReference>
<reference evidence="5 6" key="1">
    <citation type="submission" date="2019-09" db="EMBL/GenBank/DDBJ databases">
        <title>Goodfellowia gen. nov., a new genus of the Pseudonocardineae related to Actinoalloteichus, containing Goodfellowia coeruleoviolacea gen. nov., comb. nov. gen. nov., comb. nov.</title>
        <authorList>
            <person name="Labeda D."/>
        </authorList>
    </citation>
    <scope>NUCLEOTIDE SEQUENCE [LARGE SCALE GENOMIC DNA]</scope>
    <source>
        <strain evidence="5 6">AN110305</strain>
    </source>
</reference>
<dbReference type="InterPro" id="IPR023696">
    <property type="entry name" value="Ureohydrolase_dom_sf"/>
</dbReference>
<evidence type="ECO:0000256" key="4">
    <source>
        <dbReference type="PROSITE-ProRule" id="PRU00742"/>
    </source>
</evidence>
<dbReference type="AlphaFoldDB" id="A0A5B2WP96"/>
<protein>
    <submittedName>
        <fullName evidence="5">Arginase family protein</fullName>
    </submittedName>
</protein>
<dbReference type="Pfam" id="PF00491">
    <property type="entry name" value="Arginase"/>
    <property type="match status" value="1"/>
</dbReference>
<keyword evidence="3" id="KW-0464">Manganese</keyword>
<sequence>MEILAVPQSQGAVVARSALLPAGCGALARLAGEVLGAPVRSVPLPEEGSPAVDGIANRDALLANRKAQLAAIEVHSGPLLTVGGDCATELVPLGVARWRHREGLCALWYDAHADLNTPQSSPSGAFHGMVLRAAFGEGDPQFAAAPALERGRAVLAGARSLDDGELAEVRAGLATHLPVATARDGAAVADAVLATGAGSVYLHIDLDVLDPKEFAGACYPEPDGLLVAEVVAGIRAVADALLVVGVGITECATDDPDELRTLVPIIEAVGSALGVV</sequence>
<evidence type="ECO:0000313" key="6">
    <source>
        <dbReference type="Proteomes" id="UP000323454"/>
    </source>
</evidence>
<dbReference type="GO" id="GO:0004053">
    <property type="term" value="F:arginase activity"/>
    <property type="evidence" value="ECO:0007669"/>
    <property type="project" value="TreeGrafter"/>
</dbReference>
<keyword evidence="1" id="KW-0479">Metal-binding</keyword>
<evidence type="ECO:0000256" key="2">
    <source>
        <dbReference type="ARBA" id="ARBA00022801"/>
    </source>
</evidence>
<comment type="similarity">
    <text evidence="4">Belongs to the arginase family.</text>
</comment>
<comment type="caution">
    <text evidence="5">The sequence shown here is derived from an EMBL/GenBank/DDBJ whole genome shotgun (WGS) entry which is preliminary data.</text>
</comment>
<evidence type="ECO:0000313" key="5">
    <source>
        <dbReference type="EMBL" id="KAA2253581.1"/>
    </source>
</evidence>
<dbReference type="PANTHER" id="PTHR43782:SF3">
    <property type="entry name" value="ARGINASE"/>
    <property type="match status" value="1"/>
</dbReference>
<dbReference type="Gene3D" id="3.40.800.10">
    <property type="entry name" value="Ureohydrolase domain"/>
    <property type="match status" value="1"/>
</dbReference>
<dbReference type="PANTHER" id="PTHR43782">
    <property type="entry name" value="ARGINASE"/>
    <property type="match status" value="1"/>
</dbReference>
<reference evidence="5 6" key="2">
    <citation type="submission" date="2019-09" db="EMBL/GenBank/DDBJ databases">
        <authorList>
            <person name="Jin C."/>
        </authorList>
    </citation>
    <scope>NUCLEOTIDE SEQUENCE [LARGE SCALE GENOMIC DNA]</scope>
    <source>
        <strain evidence="5 6">AN110305</strain>
    </source>
</reference>
<dbReference type="GO" id="GO:0030145">
    <property type="term" value="F:manganese ion binding"/>
    <property type="evidence" value="ECO:0007669"/>
    <property type="project" value="TreeGrafter"/>
</dbReference>
<evidence type="ECO:0000256" key="1">
    <source>
        <dbReference type="ARBA" id="ARBA00022723"/>
    </source>
</evidence>
<dbReference type="OrthoDB" id="7331788at2"/>
<dbReference type="RefSeq" id="WP_149853746.1">
    <property type="nucleotide sequence ID" value="NZ_VUOB01000065.1"/>
</dbReference>
<organism evidence="5 6">
    <name type="scientific">Solihabitans fulvus</name>
    <dbReference type="NCBI Taxonomy" id="1892852"/>
    <lineage>
        <taxon>Bacteria</taxon>
        <taxon>Bacillati</taxon>
        <taxon>Actinomycetota</taxon>
        <taxon>Actinomycetes</taxon>
        <taxon>Pseudonocardiales</taxon>
        <taxon>Pseudonocardiaceae</taxon>
        <taxon>Solihabitans</taxon>
    </lineage>
</organism>
<evidence type="ECO:0000256" key="3">
    <source>
        <dbReference type="ARBA" id="ARBA00023211"/>
    </source>
</evidence>
<name>A0A5B2WP96_9PSEU</name>
<proteinExistence type="inferred from homology"/>
<dbReference type="Proteomes" id="UP000323454">
    <property type="component" value="Unassembled WGS sequence"/>
</dbReference>
<keyword evidence="6" id="KW-1185">Reference proteome</keyword>
<keyword evidence="2" id="KW-0378">Hydrolase</keyword>
<dbReference type="InterPro" id="IPR006035">
    <property type="entry name" value="Ureohydrolase"/>
</dbReference>
<dbReference type="GO" id="GO:0005829">
    <property type="term" value="C:cytosol"/>
    <property type="evidence" value="ECO:0007669"/>
    <property type="project" value="TreeGrafter"/>
</dbReference>
<dbReference type="PRINTS" id="PR00116">
    <property type="entry name" value="ARGINASE"/>
</dbReference>
<dbReference type="CDD" id="cd09999">
    <property type="entry name" value="Arginase-like_1"/>
    <property type="match status" value="1"/>
</dbReference>
<gene>
    <name evidence="5" type="ORF">F0L68_32775</name>
</gene>
<accession>A0A5B2WP96</accession>
<dbReference type="SUPFAM" id="SSF52768">
    <property type="entry name" value="Arginase/deacetylase"/>
    <property type="match status" value="1"/>
</dbReference>